<dbReference type="OrthoDB" id="1359775at2"/>
<dbReference type="AlphaFoldDB" id="A0A255YRX8"/>
<keyword evidence="2" id="KW-1185">Reference proteome</keyword>
<accession>A0A255YRX8</accession>
<dbReference type="Proteomes" id="UP000216605">
    <property type="component" value="Unassembled WGS sequence"/>
</dbReference>
<dbReference type="EMBL" id="NOXV01000305">
    <property type="protein sequence ID" value="OYQ31963.1"/>
    <property type="molecule type" value="Genomic_DNA"/>
</dbReference>
<evidence type="ECO:0000313" key="1">
    <source>
        <dbReference type="EMBL" id="OYQ31963.1"/>
    </source>
</evidence>
<proteinExistence type="predicted"/>
<evidence type="ECO:0000313" key="2">
    <source>
        <dbReference type="Proteomes" id="UP000216605"/>
    </source>
</evidence>
<name>A0A255YRX8_9FLAO</name>
<comment type="caution">
    <text evidence="1">The sequence shown here is derived from an EMBL/GenBank/DDBJ whole genome shotgun (WGS) entry which is preliminary data.</text>
</comment>
<organism evidence="1 2">
    <name type="scientific">Flavobacterium cyanobacteriorum</name>
    <dbReference type="NCBI Taxonomy" id="2022802"/>
    <lineage>
        <taxon>Bacteria</taxon>
        <taxon>Pseudomonadati</taxon>
        <taxon>Bacteroidota</taxon>
        <taxon>Flavobacteriia</taxon>
        <taxon>Flavobacteriales</taxon>
        <taxon>Flavobacteriaceae</taxon>
        <taxon>Flavobacterium</taxon>
    </lineage>
</organism>
<gene>
    <name evidence="1" type="ORF">CHU92_15075</name>
</gene>
<reference evidence="1 2" key="1">
    <citation type="submission" date="2017-07" db="EMBL/GenBank/DDBJ databases">
        <title>Flavobacterium cyanobacteriorum sp. nov., isolated from cyanobacterial aggregates in a eutrophic lake.</title>
        <authorList>
            <person name="Cai H."/>
        </authorList>
    </citation>
    <scope>NUCLEOTIDE SEQUENCE [LARGE SCALE GENOMIC DNA]</scope>
    <source>
        <strain evidence="1 2">TH021</strain>
    </source>
</reference>
<protein>
    <submittedName>
        <fullName evidence="1">Uncharacterized protein</fullName>
    </submittedName>
</protein>
<sequence>MKYILIFIIMAVAVGNAQVSDIVKDTIRLDELVITKYSSSNYRIRDIARRGKCYAPDNLSDASEIISLVDNLPAGELNSIRFYFNEMFDAYKRLPQNVTDRDFELLLYRVNDNNTPGERLVHETMLLRLKKSHTGGVVINISALGIKSPDRLFIGLRLLGERGKNDFYVDCLCNGYDKYLTLFRDSASKDWNRRWACAALKIDVSVAVKK</sequence>